<dbReference type="RefSeq" id="XP_002290151.1">
    <property type="nucleotide sequence ID" value="XM_002290115.1"/>
</dbReference>
<keyword evidence="3" id="KW-1185">Reference proteome</keyword>
<reference evidence="2 3" key="2">
    <citation type="journal article" date="2008" name="Nature">
        <title>The Phaeodactylum genome reveals the evolutionary history of diatom genomes.</title>
        <authorList>
            <person name="Bowler C."/>
            <person name="Allen A.E."/>
            <person name="Badger J.H."/>
            <person name="Grimwood J."/>
            <person name="Jabbari K."/>
            <person name="Kuo A."/>
            <person name="Maheswari U."/>
            <person name="Martens C."/>
            <person name="Maumus F."/>
            <person name="Otillar R.P."/>
            <person name="Rayko E."/>
            <person name="Salamov A."/>
            <person name="Vandepoele K."/>
            <person name="Beszteri B."/>
            <person name="Gruber A."/>
            <person name="Heijde M."/>
            <person name="Katinka M."/>
            <person name="Mock T."/>
            <person name="Valentin K."/>
            <person name="Verret F."/>
            <person name="Berges J.A."/>
            <person name="Brownlee C."/>
            <person name="Cadoret J.P."/>
            <person name="Chiovitti A."/>
            <person name="Choi C.J."/>
            <person name="Coesel S."/>
            <person name="De Martino A."/>
            <person name="Detter J.C."/>
            <person name="Durkin C."/>
            <person name="Falciatore A."/>
            <person name="Fournet J."/>
            <person name="Haruta M."/>
            <person name="Huysman M.J."/>
            <person name="Jenkins B.D."/>
            <person name="Jiroutova K."/>
            <person name="Jorgensen R.E."/>
            <person name="Joubert Y."/>
            <person name="Kaplan A."/>
            <person name="Kroger N."/>
            <person name="Kroth P.G."/>
            <person name="La Roche J."/>
            <person name="Lindquist E."/>
            <person name="Lommer M."/>
            <person name="Martin-Jezequel V."/>
            <person name="Lopez P.J."/>
            <person name="Lucas S."/>
            <person name="Mangogna M."/>
            <person name="McGinnis K."/>
            <person name="Medlin L.K."/>
            <person name="Montsant A."/>
            <person name="Oudot-Le Secq M.P."/>
            <person name="Napoli C."/>
            <person name="Obornik M."/>
            <person name="Parker M.S."/>
            <person name="Petit J.L."/>
            <person name="Porcel B.M."/>
            <person name="Poulsen N."/>
            <person name="Robison M."/>
            <person name="Rychlewski L."/>
            <person name="Rynearson T.A."/>
            <person name="Schmutz J."/>
            <person name="Shapiro H."/>
            <person name="Siaut M."/>
            <person name="Stanley M."/>
            <person name="Sussman M.R."/>
            <person name="Taylor A.R."/>
            <person name="Vardi A."/>
            <person name="von Dassow P."/>
            <person name="Vyverman W."/>
            <person name="Willis A."/>
            <person name="Wyrwicz L.S."/>
            <person name="Rokhsar D.S."/>
            <person name="Weissenbach J."/>
            <person name="Armbrust E.V."/>
            <person name="Green B.R."/>
            <person name="Van de Peer Y."/>
            <person name="Grigoriev I.V."/>
        </authorList>
    </citation>
    <scope>NUCLEOTIDE SEQUENCE [LARGE SCALE GENOMIC DNA]</scope>
    <source>
        <strain evidence="2 3">CCMP1335</strain>
    </source>
</reference>
<sequence length="238" mass="26232">MASSSQQQASPLPPPFGYGVAPQQYQDVQTPYGEATNVNTAKRNYSREKVVDEEEFTNMLNLSYGPRKNTSGNIKRGINRKNHSLSFEDGIIKCVACKNKKVTFGLVVQHIIGETHLSNLEAHHNEQGTSMPYVGEGDVDMMSMAELQPSGKKRKYATATDDNTVQSNLTVNGMLMVNEVDVLSYLKNLETRIEVLEAKLAEKEANDEKGASNNSDANERENIDQSSLEQDASGSNNI</sequence>
<evidence type="ECO:0000313" key="3">
    <source>
        <dbReference type="Proteomes" id="UP000001449"/>
    </source>
</evidence>
<reference evidence="2 3" key="1">
    <citation type="journal article" date="2004" name="Science">
        <title>The genome of the diatom Thalassiosira pseudonana: ecology, evolution, and metabolism.</title>
        <authorList>
            <person name="Armbrust E.V."/>
            <person name="Berges J.A."/>
            <person name="Bowler C."/>
            <person name="Green B.R."/>
            <person name="Martinez D."/>
            <person name="Putnam N.H."/>
            <person name="Zhou S."/>
            <person name="Allen A.E."/>
            <person name="Apt K.E."/>
            <person name="Bechner M."/>
            <person name="Brzezinski M.A."/>
            <person name="Chaal B.K."/>
            <person name="Chiovitti A."/>
            <person name="Davis A.K."/>
            <person name="Demarest M.S."/>
            <person name="Detter J.C."/>
            <person name="Glavina T."/>
            <person name="Goodstein D."/>
            <person name="Hadi M.Z."/>
            <person name="Hellsten U."/>
            <person name="Hildebrand M."/>
            <person name="Jenkins B.D."/>
            <person name="Jurka J."/>
            <person name="Kapitonov V.V."/>
            <person name="Kroger N."/>
            <person name="Lau W.W."/>
            <person name="Lane T.W."/>
            <person name="Larimer F.W."/>
            <person name="Lippmeier J.C."/>
            <person name="Lucas S."/>
            <person name="Medina M."/>
            <person name="Montsant A."/>
            <person name="Obornik M."/>
            <person name="Parker M.S."/>
            <person name="Palenik B."/>
            <person name="Pazour G.J."/>
            <person name="Richardson P.M."/>
            <person name="Rynearson T.A."/>
            <person name="Saito M.A."/>
            <person name="Schwartz D.C."/>
            <person name="Thamatrakoln K."/>
            <person name="Valentin K."/>
            <person name="Vardi A."/>
            <person name="Wilkerson F.P."/>
            <person name="Rokhsar D.S."/>
        </authorList>
    </citation>
    <scope>NUCLEOTIDE SEQUENCE [LARGE SCALE GENOMIC DNA]</scope>
    <source>
        <strain evidence="2 3">CCMP1335</strain>
    </source>
</reference>
<feature type="region of interest" description="Disordered" evidence="1">
    <location>
        <begin position="202"/>
        <end position="238"/>
    </location>
</feature>
<protein>
    <submittedName>
        <fullName evidence="2">Uncharacterized protein</fullName>
    </submittedName>
</protein>
<feature type="region of interest" description="Disordered" evidence="1">
    <location>
        <begin position="1"/>
        <end position="22"/>
    </location>
</feature>
<dbReference type="PaxDb" id="35128-Thaps22634"/>
<dbReference type="InParanoid" id="B8C285"/>
<evidence type="ECO:0000313" key="2">
    <source>
        <dbReference type="EMBL" id="EED91903.1"/>
    </source>
</evidence>
<evidence type="ECO:0000256" key="1">
    <source>
        <dbReference type="SAM" id="MobiDB-lite"/>
    </source>
</evidence>
<dbReference type="KEGG" id="tps:THAPSDRAFT_22634"/>
<dbReference type="Proteomes" id="UP000001449">
    <property type="component" value="Chromosome 5"/>
</dbReference>
<dbReference type="HOGENOM" id="CLU_1167919_0_0_1"/>
<feature type="compositionally biased region" description="Polar residues" evidence="1">
    <location>
        <begin position="224"/>
        <end position="238"/>
    </location>
</feature>
<feature type="compositionally biased region" description="Low complexity" evidence="1">
    <location>
        <begin position="1"/>
        <end position="10"/>
    </location>
</feature>
<organism evidence="2 3">
    <name type="scientific">Thalassiosira pseudonana</name>
    <name type="common">Marine diatom</name>
    <name type="synonym">Cyclotella nana</name>
    <dbReference type="NCBI Taxonomy" id="35128"/>
    <lineage>
        <taxon>Eukaryota</taxon>
        <taxon>Sar</taxon>
        <taxon>Stramenopiles</taxon>
        <taxon>Ochrophyta</taxon>
        <taxon>Bacillariophyta</taxon>
        <taxon>Coscinodiscophyceae</taxon>
        <taxon>Thalassiosirophycidae</taxon>
        <taxon>Thalassiosirales</taxon>
        <taxon>Thalassiosiraceae</taxon>
        <taxon>Thalassiosira</taxon>
    </lineage>
</organism>
<accession>B8C285</accession>
<dbReference type="AlphaFoldDB" id="B8C285"/>
<gene>
    <name evidence="2" type="ORF">THAPSDRAFT_22634</name>
</gene>
<dbReference type="EMBL" id="CM000642">
    <property type="protein sequence ID" value="EED91903.1"/>
    <property type="molecule type" value="Genomic_DNA"/>
</dbReference>
<name>B8C285_THAPS</name>
<proteinExistence type="predicted"/>
<dbReference type="GeneID" id="7451778"/>